<dbReference type="EMBL" id="JAMKFB020000024">
    <property type="protein sequence ID" value="KAL0156877.1"/>
    <property type="molecule type" value="Genomic_DNA"/>
</dbReference>
<sequence>FPAPWLLPPLAPSSWLGSGASSISSCSGLLPDSSLRLHLPGSFLHHLHPGSSLRLLLPGCLLHMRLLGCCLLSSSHHPHAKPPPAALHRECHPVSVLSSSLCHLIFLS</sequence>
<protein>
    <submittedName>
        <fullName evidence="1">Uncharacterized protein</fullName>
    </submittedName>
</protein>
<proteinExistence type="predicted"/>
<evidence type="ECO:0000313" key="1">
    <source>
        <dbReference type="EMBL" id="KAL0156877.1"/>
    </source>
</evidence>
<accession>A0ABD0N5N5</accession>
<organism evidence="1 2">
    <name type="scientific">Cirrhinus mrigala</name>
    <name type="common">Mrigala</name>
    <dbReference type="NCBI Taxonomy" id="683832"/>
    <lineage>
        <taxon>Eukaryota</taxon>
        <taxon>Metazoa</taxon>
        <taxon>Chordata</taxon>
        <taxon>Craniata</taxon>
        <taxon>Vertebrata</taxon>
        <taxon>Euteleostomi</taxon>
        <taxon>Actinopterygii</taxon>
        <taxon>Neopterygii</taxon>
        <taxon>Teleostei</taxon>
        <taxon>Ostariophysi</taxon>
        <taxon>Cypriniformes</taxon>
        <taxon>Cyprinidae</taxon>
        <taxon>Labeoninae</taxon>
        <taxon>Labeonini</taxon>
        <taxon>Cirrhinus</taxon>
    </lineage>
</organism>
<reference evidence="1 2" key="1">
    <citation type="submission" date="2024-05" db="EMBL/GenBank/DDBJ databases">
        <title>Genome sequencing and assembly of Indian major carp, Cirrhinus mrigala (Hamilton, 1822).</title>
        <authorList>
            <person name="Mohindra V."/>
            <person name="Chowdhury L.M."/>
            <person name="Lal K."/>
            <person name="Jena J.K."/>
        </authorList>
    </citation>
    <scope>NUCLEOTIDE SEQUENCE [LARGE SCALE GENOMIC DNA]</scope>
    <source>
        <strain evidence="1">CM1030</strain>
        <tissue evidence="1">Blood</tissue>
    </source>
</reference>
<dbReference type="AlphaFoldDB" id="A0ABD0N5N5"/>
<evidence type="ECO:0000313" key="2">
    <source>
        <dbReference type="Proteomes" id="UP001529510"/>
    </source>
</evidence>
<feature type="non-terminal residue" evidence="1">
    <location>
        <position position="1"/>
    </location>
</feature>
<keyword evidence="2" id="KW-1185">Reference proteome</keyword>
<gene>
    <name evidence="1" type="ORF">M9458_048123</name>
</gene>
<name>A0ABD0N5N5_CIRMR</name>
<comment type="caution">
    <text evidence="1">The sequence shown here is derived from an EMBL/GenBank/DDBJ whole genome shotgun (WGS) entry which is preliminary data.</text>
</comment>
<dbReference type="Proteomes" id="UP001529510">
    <property type="component" value="Unassembled WGS sequence"/>
</dbReference>